<dbReference type="PRINTS" id="PR00259">
    <property type="entry name" value="TMFOUR"/>
</dbReference>
<evidence type="ECO:0000256" key="1">
    <source>
        <dbReference type="ARBA" id="ARBA00004141"/>
    </source>
</evidence>
<feature type="transmembrane region" description="Helical" evidence="6">
    <location>
        <begin position="239"/>
        <end position="266"/>
    </location>
</feature>
<dbReference type="Gene3D" id="1.10.1450.10">
    <property type="entry name" value="Tetraspanin"/>
    <property type="match status" value="1"/>
</dbReference>
<evidence type="ECO:0000256" key="2">
    <source>
        <dbReference type="ARBA" id="ARBA00006840"/>
    </source>
</evidence>
<evidence type="ECO:0000256" key="6">
    <source>
        <dbReference type="RuleBase" id="RU361218"/>
    </source>
</evidence>
<feature type="transmembrane region" description="Helical" evidence="6">
    <location>
        <begin position="19"/>
        <end position="37"/>
    </location>
</feature>
<keyword evidence="3 6" id="KW-0812">Transmembrane</keyword>
<dbReference type="GO" id="GO:0005886">
    <property type="term" value="C:plasma membrane"/>
    <property type="evidence" value="ECO:0007669"/>
    <property type="project" value="TreeGrafter"/>
</dbReference>
<feature type="transmembrane region" description="Helical" evidence="6">
    <location>
        <begin position="57"/>
        <end position="80"/>
    </location>
</feature>
<feature type="transmembrane region" description="Helical" evidence="6">
    <location>
        <begin position="87"/>
        <end position="109"/>
    </location>
</feature>
<keyword evidence="7" id="KW-1185">Reference proteome</keyword>
<comment type="subcellular location">
    <subcellularLocation>
        <location evidence="1 6">Membrane</location>
        <topology evidence="1 6">Multi-pass membrane protein</topology>
    </subcellularLocation>
</comment>
<protein>
    <recommendedName>
        <fullName evidence="6">Tetraspanin</fullName>
    </recommendedName>
</protein>
<dbReference type="PANTHER" id="PTHR19282:SF551">
    <property type="entry name" value="RE08073P-RELATED"/>
    <property type="match status" value="1"/>
</dbReference>
<evidence type="ECO:0000256" key="4">
    <source>
        <dbReference type="ARBA" id="ARBA00022989"/>
    </source>
</evidence>
<accession>A0A0K0DZG2</accession>
<dbReference type="WBParaSite" id="TCONS_00014736.p1">
    <property type="protein sequence ID" value="TCONS_00014736.p1"/>
    <property type="gene ID" value="XLOC_009957"/>
</dbReference>
<dbReference type="PIRSF" id="PIRSF002419">
    <property type="entry name" value="Tetraspanin"/>
    <property type="match status" value="1"/>
</dbReference>
<proteinExistence type="inferred from homology"/>
<dbReference type="InterPro" id="IPR008952">
    <property type="entry name" value="Tetraspanin_EC2_sf"/>
</dbReference>
<dbReference type="InterPro" id="IPR000301">
    <property type="entry name" value="Tetraspanin_animals"/>
</dbReference>
<reference evidence="8" key="1">
    <citation type="submission" date="2015-08" db="UniProtKB">
        <authorList>
            <consortium name="WormBaseParasite"/>
        </authorList>
    </citation>
    <scope>IDENTIFICATION</scope>
</reference>
<evidence type="ECO:0000256" key="5">
    <source>
        <dbReference type="ARBA" id="ARBA00023136"/>
    </source>
</evidence>
<dbReference type="SUPFAM" id="SSF48652">
    <property type="entry name" value="Tetraspanin"/>
    <property type="match status" value="1"/>
</dbReference>
<evidence type="ECO:0000313" key="7">
    <source>
        <dbReference type="Proteomes" id="UP000035681"/>
    </source>
</evidence>
<sequence>MPSTCCVNFIRSATCLLNLFFWLAGVGTLCIGLLMLLDPIVNDLWTINNGAYTITTSAYMLTIVGSIMTLLGFCGLCGVWKKSEWMLICFCIILIVVFCLEFACALIAYNYKEKLEKYVGESMAKGMNTKYGVDEEYTSVIDRIQRDFECCGVNSYRDWLKTPWSIDKEGFDKRIELGIGGNTYGRVPTSCCNINGLNEYDTNCGVSFNNLELWTYERFLNTDGCVNAMKLKAKQHVSLAIALSVFISAVQLFGIFLTMTFCCCINKRTLKNESRR</sequence>
<dbReference type="WBParaSite" id="SSTP_0000262400.1">
    <property type="protein sequence ID" value="SSTP_0000262400.1"/>
    <property type="gene ID" value="SSTP_0000262400"/>
</dbReference>
<organism evidence="8">
    <name type="scientific">Strongyloides stercoralis</name>
    <name type="common">Threadworm</name>
    <dbReference type="NCBI Taxonomy" id="6248"/>
    <lineage>
        <taxon>Eukaryota</taxon>
        <taxon>Metazoa</taxon>
        <taxon>Ecdysozoa</taxon>
        <taxon>Nematoda</taxon>
        <taxon>Chromadorea</taxon>
        <taxon>Rhabditida</taxon>
        <taxon>Tylenchina</taxon>
        <taxon>Panagrolaimomorpha</taxon>
        <taxon>Strongyloidoidea</taxon>
        <taxon>Strongyloididae</taxon>
        <taxon>Strongyloides</taxon>
    </lineage>
</organism>
<keyword evidence="5 6" id="KW-0472">Membrane</keyword>
<evidence type="ECO:0000256" key="3">
    <source>
        <dbReference type="ARBA" id="ARBA00022692"/>
    </source>
</evidence>
<dbReference type="AlphaFoldDB" id="A0A0K0DZG2"/>
<dbReference type="InterPro" id="IPR018499">
    <property type="entry name" value="Tetraspanin/Peripherin"/>
</dbReference>
<evidence type="ECO:0000313" key="8">
    <source>
        <dbReference type="WBParaSite" id="SSTP_0000262400.1"/>
    </source>
</evidence>
<keyword evidence="4 6" id="KW-1133">Transmembrane helix</keyword>
<dbReference type="PANTHER" id="PTHR19282">
    <property type="entry name" value="TETRASPANIN"/>
    <property type="match status" value="1"/>
</dbReference>
<dbReference type="STRING" id="6248.A0A0K0DZG2"/>
<dbReference type="Pfam" id="PF00335">
    <property type="entry name" value="Tetraspanin"/>
    <property type="match status" value="1"/>
</dbReference>
<dbReference type="Proteomes" id="UP000035681">
    <property type="component" value="Unplaced"/>
</dbReference>
<name>A0A0K0DZG2_STRER</name>
<comment type="similarity">
    <text evidence="2 6">Belongs to the tetraspanin (TM4SF) family.</text>
</comment>